<evidence type="ECO:0000313" key="1">
    <source>
        <dbReference type="EMBL" id="KAL0563168.1"/>
    </source>
</evidence>
<accession>A0ABR3EJY8</accession>
<organism evidence="1 2">
    <name type="scientific">Marasmius crinis-equi</name>
    <dbReference type="NCBI Taxonomy" id="585013"/>
    <lineage>
        <taxon>Eukaryota</taxon>
        <taxon>Fungi</taxon>
        <taxon>Dikarya</taxon>
        <taxon>Basidiomycota</taxon>
        <taxon>Agaricomycotina</taxon>
        <taxon>Agaricomycetes</taxon>
        <taxon>Agaricomycetidae</taxon>
        <taxon>Agaricales</taxon>
        <taxon>Marasmiineae</taxon>
        <taxon>Marasmiaceae</taxon>
        <taxon>Marasmius</taxon>
    </lineage>
</organism>
<evidence type="ECO:0008006" key="3">
    <source>
        <dbReference type="Google" id="ProtNLM"/>
    </source>
</evidence>
<dbReference type="Proteomes" id="UP001465976">
    <property type="component" value="Unassembled WGS sequence"/>
</dbReference>
<reference evidence="1 2" key="1">
    <citation type="submission" date="2024-02" db="EMBL/GenBank/DDBJ databases">
        <title>A draft genome for the cacao thread blight pathogen Marasmius crinis-equi.</title>
        <authorList>
            <person name="Cohen S.P."/>
            <person name="Baruah I.K."/>
            <person name="Amoako-Attah I."/>
            <person name="Bukari Y."/>
            <person name="Meinhardt L.W."/>
            <person name="Bailey B.A."/>
        </authorList>
    </citation>
    <scope>NUCLEOTIDE SEQUENCE [LARGE SCALE GENOMIC DNA]</scope>
    <source>
        <strain evidence="1 2">GH-76</strain>
    </source>
</reference>
<dbReference type="EMBL" id="JBAHYK010003846">
    <property type="protein sequence ID" value="KAL0563168.1"/>
    <property type="molecule type" value="Genomic_DNA"/>
</dbReference>
<gene>
    <name evidence="1" type="ORF">V5O48_018907</name>
</gene>
<proteinExistence type="predicted"/>
<sequence length="275" mass="31098">MPKVKASRNRTAGSCLPIPSGWGVPQLNKALRVELNRLRKAARITKPIMPGYLRDGRKVSTNLYIGSSHKVAGPDHLKFRELGRIYYCRAGRIFFPGTQEDIPIGVLQGSPRLGQLLRHRAMLKGWALTRTSTEAQVPDDDEIEFVETNDMVVDADDIEVPTHVNSDDTIQDDDDEGEIVTWGLRPYTVKVVVQLTDNTQEDFFLVIARPELRYKLSLNYMKIQLKITGVEEDDVLERYLPTGEDLKFVVQAWDRPFVVPQGETLFLRLSGCTTA</sequence>
<name>A0ABR3EJY8_9AGAR</name>
<keyword evidence="2" id="KW-1185">Reference proteome</keyword>
<comment type="caution">
    <text evidence="1">The sequence shown here is derived from an EMBL/GenBank/DDBJ whole genome shotgun (WGS) entry which is preliminary data.</text>
</comment>
<protein>
    <recommendedName>
        <fullName evidence="3">Polyprotein</fullName>
    </recommendedName>
</protein>
<evidence type="ECO:0000313" key="2">
    <source>
        <dbReference type="Proteomes" id="UP001465976"/>
    </source>
</evidence>